<proteinExistence type="inferred from homology"/>
<gene>
    <name evidence="4" type="ORF">EX30DRAFT_359475</name>
</gene>
<reference evidence="4 5" key="1">
    <citation type="submission" date="2019-04" db="EMBL/GenBank/DDBJ databases">
        <title>Comparative genomics and transcriptomics to analyze fruiting body development in filamentous ascomycetes.</title>
        <authorList>
            <consortium name="DOE Joint Genome Institute"/>
            <person name="Lutkenhaus R."/>
            <person name="Traeger S."/>
            <person name="Breuer J."/>
            <person name="Kuo A."/>
            <person name="Lipzen A."/>
            <person name="Pangilinan J."/>
            <person name="Dilworth D."/>
            <person name="Sandor L."/>
            <person name="Poggeler S."/>
            <person name="Barry K."/>
            <person name="Grigoriev I.V."/>
            <person name="Nowrousian M."/>
        </authorList>
    </citation>
    <scope>NUCLEOTIDE SEQUENCE [LARGE SCALE GENOMIC DNA]</scope>
    <source>
        <strain evidence="4 5">CBS 389.68</strain>
    </source>
</reference>
<dbReference type="PROSITE" id="PS00920">
    <property type="entry name" value="NITRIL_CHT_1"/>
    <property type="match status" value="1"/>
</dbReference>
<name>A0A4S2MQC9_9PEZI</name>
<evidence type="ECO:0000256" key="1">
    <source>
        <dbReference type="ARBA" id="ARBA00008129"/>
    </source>
</evidence>
<dbReference type="AlphaFoldDB" id="A0A4S2MQC9"/>
<dbReference type="PANTHER" id="PTHR46044">
    <property type="entry name" value="NITRILASE"/>
    <property type="match status" value="1"/>
</dbReference>
<organism evidence="4 5">
    <name type="scientific">Ascodesmis nigricans</name>
    <dbReference type="NCBI Taxonomy" id="341454"/>
    <lineage>
        <taxon>Eukaryota</taxon>
        <taxon>Fungi</taxon>
        <taxon>Dikarya</taxon>
        <taxon>Ascomycota</taxon>
        <taxon>Pezizomycotina</taxon>
        <taxon>Pezizomycetes</taxon>
        <taxon>Pezizales</taxon>
        <taxon>Ascodesmidaceae</taxon>
        <taxon>Ascodesmis</taxon>
    </lineage>
</organism>
<dbReference type="GO" id="GO:0016836">
    <property type="term" value="F:hydro-lyase activity"/>
    <property type="evidence" value="ECO:0007669"/>
    <property type="project" value="UniProtKB-ARBA"/>
</dbReference>
<dbReference type="OrthoDB" id="10250282at2759"/>
<dbReference type="PROSITE" id="PS50263">
    <property type="entry name" value="CN_HYDROLASE"/>
    <property type="match status" value="1"/>
</dbReference>
<keyword evidence="4" id="KW-0378">Hydrolase</keyword>
<dbReference type="InterPro" id="IPR000132">
    <property type="entry name" value="Nitrilase/CN_hydratase_CS"/>
</dbReference>
<evidence type="ECO:0000256" key="2">
    <source>
        <dbReference type="PROSITE-ProRule" id="PRU10139"/>
    </source>
</evidence>
<dbReference type="Gene3D" id="3.60.110.10">
    <property type="entry name" value="Carbon-nitrogen hydrolase"/>
    <property type="match status" value="1"/>
</dbReference>
<dbReference type="Pfam" id="PF00795">
    <property type="entry name" value="CN_hydrolase"/>
    <property type="match status" value="1"/>
</dbReference>
<evidence type="ECO:0000259" key="3">
    <source>
        <dbReference type="PROSITE" id="PS50263"/>
    </source>
</evidence>
<feature type="active site" description="Proton acceptor" evidence="2">
    <location>
        <position position="43"/>
    </location>
</feature>
<accession>A0A4S2MQC9</accession>
<dbReference type="GO" id="GO:0000257">
    <property type="term" value="F:nitrilase activity"/>
    <property type="evidence" value="ECO:0007669"/>
    <property type="project" value="UniProtKB-ARBA"/>
</dbReference>
<dbReference type="Proteomes" id="UP000298138">
    <property type="component" value="Unassembled WGS sequence"/>
</dbReference>
<protein>
    <submittedName>
        <fullName evidence="4">Carbon-nitrogen hydrolase</fullName>
    </submittedName>
</protein>
<dbReference type="PANTHER" id="PTHR46044:SF1">
    <property type="entry name" value="CN HYDROLASE DOMAIN-CONTAINING PROTEIN"/>
    <property type="match status" value="1"/>
</dbReference>
<dbReference type="InterPro" id="IPR036526">
    <property type="entry name" value="C-N_Hydrolase_sf"/>
</dbReference>
<evidence type="ECO:0000313" key="4">
    <source>
        <dbReference type="EMBL" id="TGZ79420.1"/>
    </source>
</evidence>
<sequence>MAPLTLTVAQYGTRPTLRETLDLLHTVTIDAAGTGTNLLVFPEAFLGGYPRGQTFGSIIGSRTSEGRDEYYAYWKNAVDLGDTHPEGLGTYTHPGDGTGLELEKIARETGVFLVVGLVEKVKGSGSLYCAVIYVDPKKGIVGKRRKVMPTAAERVIWSVGSPATLKATDISLASQPITMASVICWENYHPLIRAALYQQGVDLYIAPTADARPQWQSTVQHIAMEGRCVVLSCNQFIPPPEDENPAEEEEEGAPEDAYAKIKGTPGGSVIFGPLGECMAGPLWGEEGVLSVTFEEGEWERRIVGSRLDFDVGRGGHYGRADAFKLTVAGLMLGEEKLKEKKK</sequence>
<dbReference type="InterPro" id="IPR003010">
    <property type="entry name" value="C-N_Hydrolase"/>
</dbReference>
<dbReference type="FunCoup" id="A0A4S2MQC9">
    <property type="interactions" value="703"/>
</dbReference>
<dbReference type="InParanoid" id="A0A4S2MQC9"/>
<dbReference type="EMBL" id="ML220131">
    <property type="protein sequence ID" value="TGZ79420.1"/>
    <property type="molecule type" value="Genomic_DNA"/>
</dbReference>
<keyword evidence="5" id="KW-1185">Reference proteome</keyword>
<evidence type="ECO:0000313" key="5">
    <source>
        <dbReference type="Proteomes" id="UP000298138"/>
    </source>
</evidence>
<dbReference type="STRING" id="341454.A0A4S2MQC9"/>
<feature type="domain" description="CN hydrolase" evidence="3">
    <location>
        <begin position="4"/>
        <end position="295"/>
    </location>
</feature>
<comment type="similarity">
    <text evidence="1">Belongs to the carbon-nitrogen hydrolase superfamily. Nitrilase family.</text>
</comment>
<dbReference type="SUPFAM" id="SSF56317">
    <property type="entry name" value="Carbon-nitrogen hydrolase"/>
    <property type="match status" value="1"/>
</dbReference>
<dbReference type="InterPro" id="IPR044149">
    <property type="entry name" value="Nitrilases_CHs"/>
</dbReference>